<comment type="similarity">
    <text evidence="1">Belongs to the metallo-beta-lactamase superfamily.</text>
</comment>
<dbReference type="CDD" id="cd07729">
    <property type="entry name" value="AHL_lactonase_MBL-fold"/>
    <property type="match status" value="1"/>
</dbReference>
<dbReference type="InterPro" id="IPR001279">
    <property type="entry name" value="Metallo-B-lactamas"/>
</dbReference>
<dbReference type="GO" id="GO:0016787">
    <property type="term" value="F:hydrolase activity"/>
    <property type="evidence" value="ECO:0007669"/>
    <property type="project" value="UniProtKB-KW"/>
</dbReference>
<comment type="caution">
    <text evidence="7">The sequence shown here is derived from an EMBL/GenBank/DDBJ whole genome shotgun (WGS) entry which is preliminary data.</text>
</comment>
<feature type="domain" description="Metallo-beta-lactamase" evidence="6">
    <location>
        <begin position="62"/>
        <end position="264"/>
    </location>
</feature>
<evidence type="ECO:0000256" key="4">
    <source>
        <dbReference type="ARBA" id="ARBA00022833"/>
    </source>
</evidence>
<dbReference type="GO" id="GO:0046872">
    <property type="term" value="F:metal ion binding"/>
    <property type="evidence" value="ECO:0007669"/>
    <property type="project" value="UniProtKB-KW"/>
</dbReference>
<evidence type="ECO:0000313" key="7">
    <source>
        <dbReference type="EMBL" id="MDC8014553.1"/>
    </source>
</evidence>
<dbReference type="InterPro" id="IPR036866">
    <property type="entry name" value="RibonucZ/Hydroxyglut_hydro"/>
</dbReference>
<dbReference type="AlphaFoldDB" id="A0A9X3YPH1"/>
<evidence type="ECO:0000256" key="3">
    <source>
        <dbReference type="ARBA" id="ARBA00022801"/>
    </source>
</evidence>
<dbReference type="Proteomes" id="UP001139971">
    <property type="component" value="Unassembled WGS sequence"/>
</dbReference>
<keyword evidence="8" id="KW-1185">Reference proteome</keyword>
<evidence type="ECO:0000259" key="6">
    <source>
        <dbReference type="SMART" id="SM00849"/>
    </source>
</evidence>
<dbReference type="InterPro" id="IPR051013">
    <property type="entry name" value="MBL_superfamily_lactonases"/>
</dbReference>
<feature type="signal peptide" evidence="5">
    <location>
        <begin position="1"/>
        <end position="24"/>
    </location>
</feature>
<evidence type="ECO:0000256" key="1">
    <source>
        <dbReference type="ARBA" id="ARBA00007749"/>
    </source>
</evidence>
<dbReference type="Pfam" id="PF00753">
    <property type="entry name" value="Lactamase_B"/>
    <property type="match status" value="1"/>
</dbReference>
<evidence type="ECO:0000256" key="5">
    <source>
        <dbReference type="SAM" id="SignalP"/>
    </source>
</evidence>
<accession>A0A9X3YPH1</accession>
<keyword evidence="2" id="KW-0479">Metal-binding</keyword>
<evidence type="ECO:0000256" key="2">
    <source>
        <dbReference type="ARBA" id="ARBA00022723"/>
    </source>
</evidence>
<organism evidence="7 8">
    <name type="scientific">Tahibacter soli</name>
    <dbReference type="NCBI Taxonomy" id="2983605"/>
    <lineage>
        <taxon>Bacteria</taxon>
        <taxon>Pseudomonadati</taxon>
        <taxon>Pseudomonadota</taxon>
        <taxon>Gammaproteobacteria</taxon>
        <taxon>Lysobacterales</taxon>
        <taxon>Rhodanobacteraceae</taxon>
        <taxon>Tahibacter</taxon>
    </lineage>
</organism>
<name>A0A9X3YPH1_9GAMM</name>
<dbReference type="PANTHER" id="PTHR42978:SF3">
    <property type="entry name" value="BLR3078 PROTEIN"/>
    <property type="match status" value="1"/>
</dbReference>
<keyword evidence="5" id="KW-0732">Signal</keyword>
<dbReference type="EMBL" id="JAOVZO020000018">
    <property type="protein sequence ID" value="MDC8014553.1"/>
    <property type="molecule type" value="Genomic_DNA"/>
</dbReference>
<dbReference type="SUPFAM" id="SSF56281">
    <property type="entry name" value="Metallo-hydrolase/oxidoreductase"/>
    <property type="match status" value="1"/>
</dbReference>
<protein>
    <submittedName>
        <fullName evidence="7">N-acyl homoserine lactonase family protein</fullName>
    </submittedName>
</protein>
<keyword evidence="4" id="KW-0862">Zinc</keyword>
<keyword evidence="3" id="KW-0378">Hydrolase</keyword>
<dbReference type="RefSeq" id="WP_263542230.1">
    <property type="nucleotide sequence ID" value="NZ_JAOVZO020000018.1"/>
</dbReference>
<feature type="chain" id="PRO_5040855105" evidence="5">
    <location>
        <begin position="25"/>
        <end position="280"/>
    </location>
</feature>
<proteinExistence type="inferred from homology"/>
<dbReference type="SMART" id="SM00849">
    <property type="entry name" value="Lactamase_B"/>
    <property type="match status" value="1"/>
</dbReference>
<gene>
    <name evidence="7" type="ORF">OD750_018565</name>
</gene>
<dbReference type="PANTHER" id="PTHR42978">
    <property type="entry name" value="QUORUM-QUENCHING LACTONASE YTNP-RELATED-RELATED"/>
    <property type="match status" value="1"/>
</dbReference>
<evidence type="ECO:0000313" key="8">
    <source>
        <dbReference type="Proteomes" id="UP001139971"/>
    </source>
</evidence>
<dbReference type="Gene3D" id="3.60.15.10">
    <property type="entry name" value="Ribonuclease Z/Hydroxyacylglutathione hydrolase-like"/>
    <property type="match status" value="1"/>
</dbReference>
<sequence length="280" mass="30024">MIANTLRGAVAAAVLFTGASLAHAAAKPDVRLYALDCGTVQFKDFGIFADTGEYDGKPATLAASCFVVKHPNGILVWDTGLGDKLADKPAESPSGIRLSISKTMADQLAEIKISPADVNFIAFSHFHFDHLGNAGLFGAATWLVNSKETHWAEQTPPPFGVDPSTLAAYKTAKTKPVDGDYDVFGDGSVKILKTPGHTPGHQVLMLTLAKSGTVILAGDLWHTRENRAQRRLPSFNDSRADTLASMDRVEAIAKRTKARVVIQHDPADFKALPAFPAYLD</sequence>
<reference evidence="7" key="1">
    <citation type="submission" date="2023-02" db="EMBL/GenBank/DDBJ databases">
        <title>Tahibacter soli sp. nov. isolated from soil.</title>
        <authorList>
            <person name="Baek J.H."/>
            <person name="Lee J.K."/>
            <person name="Choi D.G."/>
            <person name="Jeon C.O."/>
        </authorList>
    </citation>
    <scope>NUCLEOTIDE SEQUENCE</scope>
    <source>
        <strain evidence="7">BL</strain>
    </source>
</reference>